<evidence type="ECO:0000256" key="1">
    <source>
        <dbReference type="SAM" id="SignalP"/>
    </source>
</evidence>
<dbReference type="InterPro" id="IPR006311">
    <property type="entry name" value="TAT_signal"/>
</dbReference>
<dbReference type="PROSITE" id="PS51318">
    <property type="entry name" value="TAT"/>
    <property type="match status" value="1"/>
</dbReference>
<feature type="signal peptide" evidence="1">
    <location>
        <begin position="1"/>
        <end position="34"/>
    </location>
</feature>
<evidence type="ECO:0000313" key="2">
    <source>
        <dbReference type="EMBL" id="NHC14788.1"/>
    </source>
</evidence>
<dbReference type="RefSeq" id="WP_166282628.1">
    <property type="nucleotide sequence ID" value="NZ_JAANNP010000010.1"/>
</dbReference>
<gene>
    <name evidence="2" type="ORF">G9H71_13445</name>
</gene>
<accession>A0ABX0GV37</accession>
<feature type="chain" id="PRO_5047150368" description="HAF family extracellular repeat protein" evidence="1">
    <location>
        <begin position="35"/>
        <end position="370"/>
    </location>
</feature>
<evidence type="ECO:0008006" key="4">
    <source>
        <dbReference type="Google" id="ProtNLM"/>
    </source>
</evidence>
<comment type="caution">
    <text evidence="2">The sequence shown here is derived from an EMBL/GenBank/DDBJ whole genome shotgun (WGS) entry which is preliminary data.</text>
</comment>
<protein>
    <recommendedName>
        <fullName evidence="4">HAF family extracellular repeat protein</fullName>
    </recommendedName>
</protein>
<dbReference type="NCBIfam" id="TIGR02913">
    <property type="entry name" value="HAF_rpt"/>
    <property type="match status" value="1"/>
</dbReference>
<keyword evidence="3" id="KW-1185">Reference proteome</keyword>
<keyword evidence="1" id="KW-0732">Signal</keyword>
<dbReference type="EMBL" id="JAANNP010000010">
    <property type="protein sequence ID" value="NHC14788.1"/>
    <property type="molecule type" value="Genomic_DNA"/>
</dbReference>
<sequence length="370" mass="37687">MRFSRRRAVAHPMAAALAVAATLAAAPLQGAAEAAPKEPRYALVDLGSLGGTAVFGLGVNNRGVVVGTSRTSTATRPQIAFRAAGGTVTSLGTLPGSTFSRAFEVNVRGEAVGEAFTASPEVSRAVFWDASGRMTDLGTLGGGSAVANDLNDEGTIVGSSSTAAGTSRAFRTGYRRALSALPLPHPELAGASRATAVSDGNHIVGRAPVPGGVSQAVLWRGGREPVVLGALVPGEFSEALDVNKLQTAVGESVVGETPTGTAIYHAAVWSDGTARDLGTVNGLRNSRASAVNDAGDIVGHASGFYNFPTIDGTAVLWRGTVGYDLNDLVVDLPAGWVLRTAESISSKGQIAGYATVNGQTRAFLLTPYKG</sequence>
<proteinExistence type="predicted"/>
<evidence type="ECO:0000313" key="3">
    <source>
        <dbReference type="Proteomes" id="UP000800981"/>
    </source>
</evidence>
<reference evidence="2 3" key="1">
    <citation type="submission" date="2020-03" db="EMBL/GenBank/DDBJ databases">
        <title>Two novel Motilibacter sp.</title>
        <authorList>
            <person name="Liu S."/>
        </authorList>
    </citation>
    <scope>NUCLEOTIDE SEQUENCE [LARGE SCALE GENOMIC DNA]</scope>
    <source>
        <strain evidence="2 3">E257</strain>
    </source>
</reference>
<dbReference type="InterPro" id="IPR014262">
    <property type="entry name" value="HAF_rpt"/>
</dbReference>
<organism evidence="2 3">
    <name type="scientific">Motilibacter deserti</name>
    <dbReference type="NCBI Taxonomy" id="2714956"/>
    <lineage>
        <taxon>Bacteria</taxon>
        <taxon>Bacillati</taxon>
        <taxon>Actinomycetota</taxon>
        <taxon>Actinomycetes</taxon>
        <taxon>Motilibacterales</taxon>
        <taxon>Motilibacteraceae</taxon>
        <taxon>Motilibacter</taxon>
    </lineage>
</organism>
<dbReference type="Proteomes" id="UP000800981">
    <property type="component" value="Unassembled WGS sequence"/>
</dbReference>
<name>A0ABX0GV37_9ACTN</name>